<protein>
    <submittedName>
        <fullName evidence="1">Uncharacterized protein</fullName>
    </submittedName>
</protein>
<dbReference type="Proteomes" id="UP000008225">
    <property type="component" value="Chromosome 8"/>
</dbReference>
<accession>A0A8I3W6E7</accession>
<name>A0A8I3W6E7_CALJA</name>
<dbReference type="Ensembl" id="ENSCJAT00000137193.1">
    <property type="protein sequence ID" value="ENSCJAP00000087519.1"/>
    <property type="gene ID" value="ENSCJAG00000079983.1"/>
</dbReference>
<reference evidence="1" key="3">
    <citation type="submission" date="2025-09" db="UniProtKB">
        <authorList>
            <consortium name="Ensembl"/>
        </authorList>
    </citation>
    <scope>IDENTIFICATION</scope>
</reference>
<proteinExistence type="predicted"/>
<dbReference type="GeneTree" id="ENSGT00940000166143"/>
<reference evidence="1" key="2">
    <citation type="submission" date="2025-08" db="UniProtKB">
        <authorList>
            <consortium name="Ensembl"/>
        </authorList>
    </citation>
    <scope>IDENTIFICATION</scope>
</reference>
<dbReference type="PANTHER" id="PTHR12138:SF162">
    <property type="entry name" value="CHROMOSOME UNDETERMINED SCAFFOLD_275, WHOLE GENOME SHOTGUN SEQUENCE"/>
    <property type="match status" value="1"/>
</dbReference>
<reference evidence="1 2" key="1">
    <citation type="submission" date="2009-03" db="EMBL/GenBank/DDBJ databases">
        <authorList>
            <person name="Warren W."/>
            <person name="Ye L."/>
            <person name="Minx P."/>
            <person name="Worley K."/>
            <person name="Gibbs R."/>
            <person name="Wilson R.K."/>
        </authorList>
    </citation>
    <scope>NUCLEOTIDE SEQUENCE [LARGE SCALE GENOMIC DNA]</scope>
</reference>
<sequence length="77" mass="8554">TLSLFLCFWRQGLALLPRLECRGTIIAYCSLALLGSCDAPFSTSQVAGATGACHHAWLIFFCIFSRDRILPCWLGWS</sequence>
<evidence type="ECO:0000313" key="1">
    <source>
        <dbReference type="Ensembl" id="ENSCJAP00000087519.1"/>
    </source>
</evidence>
<dbReference type="AlphaFoldDB" id="A0A8I3W6E7"/>
<evidence type="ECO:0000313" key="2">
    <source>
        <dbReference type="Proteomes" id="UP000008225"/>
    </source>
</evidence>
<organism evidence="1 2">
    <name type="scientific">Callithrix jacchus</name>
    <name type="common">White-tufted-ear marmoset</name>
    <name type="synonym">Simia Jacchus</name>
    <dbReference type="NCBI Taxonomy" id="9483"/>
    <lineage>
        <taxon>Eukaryota</taxon>
        <taxon>Metazoa</taxon>
        <taxon>Chordata</taxon>
        <taxon>Craniata</taxon>
        <taxon>Vertebrata</taxon>
        <taxon>Euteleostomi</taxon>
        <taxon>Mammalia</taxon>
        <taxon>Eutheria</taxon>
        <taxon>Euarchontoglires</taxon>
        <taxon>Primates</taxon>
        <taxon>Haplorrhini</taxon>
        <taxon>Platyrrhini</taxon>
        <taxon>Cebidae</taxon>
        <taxon>Callitrichinae</taxon>
        <taxon>Callithrix</taxon>
        <taxon>Callithrix</taxon>
    </lineage>
</organism>
<keyword evidence="2" id="KW-1185">Reference proteome</keyword>
<dbReference type="PANTHER" id="PTHR12138">
    <property type="entry name" value="PRIMATE-EXPANDED PROTEIN FAMILY"/>
    <property type="match status" value="1"/>
</dbReference>